<organism evidence="1 2">
    <name type="scientific">Sporormia fimetaria CBS 119925</name>
    <dbReference type="NCBI Taxonomy" id="1340428"/>
    <lineage>
        <taxon>Eukaryota</taxon>
        <taxon>Fungi</taxon>
        <taxon>Dikarya</taxon>
        <taxon>Ascomycota</taxon>
        <taxon>Pezizomycotina</taxon>
        <taxon>Dothideomycetes</taxon>
        <taxon>Pleosporomycetidae</taxon>
        <taxon>Pleosporales</taxon>
        <taxon>Sporormiaceae</taxon>
        <taxon>Sporormia</taxon>
    </lineage>
</organism>
<dbReference type="Proteomes" id="UP000799440">
    <property type="component" value="Unassembled WGS sequence"/>
</dbReference>
<accession>A0A6A6VLL6</accession>
<dbReference type="AlphaFoldDB" id="A0A6A6VLL6"/>
<dbReference type="PANTHER" id="PTHR38790">
    <property type="entry name" value="2EXR DOMAIN-CONTAINING PROTEIN-RELATED"/>
    <property type="match status" value="1"/>
</dbReference>
<dbReference type="PANTHER" id="PTHR38790:SF4">
    <property type="entry name" value="2EXR DOMAIN-CONTAINING PROTEIN"/>
    <property type="match status" value="1"/>
</dbReference>
<name>A0A6A6VLL6_9PLEO</name>
<reference evidence="1" key="1">
    <citation type="journal article" date="2020" name="Stud. Mycol.">
        <title>101 Dothideomycetes genomes: a test case for predicting lifestyles and emergence of pathogens.</title>
        <authorList>
            <person name="Haridas S."/>
            <person name="Albert R."/>
            <person name="Binder M."/>
            <person name="Bloem J."/>
            <person name="Labutti K."/>
            <person name="Salamov A."/>
            <person name="Andreopoulos B."/>
            <person name="Baker S."/>
            <person name="Barry K."/>
            <person name="Bills G."/>
            <person name="Bluhm B."/>
            <person name="Cannon C."/>
            <person name="Castanera R."/>
            <person name="Culley D."/>
            <person name="Daum C."/>
            <person name="Ezra D."/>
            <person name="Gonzalez J."/>
            <person name="Henrissat B."/>
            <person name="Kuo A."/>
            <person name="Liang C."/>
            <person name="Lipzen A."/>
            <person name="Lutzoni F."/>
            <person name="Magnuson J."/>
            <person name="Mondo S."/>
            <person name="Nolan M."/>
            <person name="Ohm R."/>
            <person name="Pangilinan J."/>
            <person name="Park H.-J."/>
            <person name="Ramirez L."/>
            <person name="Alfaro M."/>
            <person name="Sun H."/>
            <person name="Tritt A."/>
            <person name="Yoshinaga Y."/>
            <person name="Zwiers L.-H."/>
            <person name="Turgeon B."/>
            <person name="Goodwin S."/>
            <person name="Spatafora J."/>
            <person name="Crous P."/>
            <person name="Grigoriev I."/>
        </authorList>
    </citation>
    <scope>NUCLEOTIDE SEQUENCE</scope>
    <source>
        <strain evidence="1">CBS 119925</strain>
    </source>
</reference>
<gene>
    <name evidence="1" type="ORF">M011DRAFT_191503</name>
</gene>
<dbReference type="EMBL" id="MU006563">
    <property type="protein sequence ID" value="KAF2751043.1"/>
    <property type="molecule type" value="Genomic_DNA"/>
</dbReference>
<protein>
    <submittedName>
        <fullName evidence="1">Uncharacterized protein</fullName>
    </submittedName>
</protein>
<proteinExistence type="predicted"/>
<sequence>MKYFNYGPTWSLTRGASLTSPVLYGRNVEAYSSNQLSFPLLRLPAEIRNQIWSDVFEVGTLKINFNLKANFGDEFEDYTPRLAVLLVCRQIYAEARLLPFSLNTVMFANAEVLRSLYSDWLTPCQCSAIRCLSPEWRSNIFCEKFRTAEKCLPNLECVHIADWPMRK</sequence>
<keyword evidence="2" id="KW-1185">Reference proteome</keyword>
<evidence type="ECO:0000313" key="1">
    <source>
        <dbReference type="EMBL" id="KAF2751043.1"/>
    </source>
</evidence>
<dbReference type="OrthoDB" id="5413827at2759"/>
<evidence type="ECO:0000313" key="2">
    <source>
        <dbReference type="Proteomes" id="UP000799440"/>
    </source>
</evidence>